<dbReference type="AlphaFoldDB" id="A0A4S4KKE3"/>
<accession>A0A4S4KKE3</accession>
<sequence length="514" mass="58169">MTISAQSTNSYAFDEENEDWIQFKTTPDALIAKLHLQDRIPPRYIDMFLKLVCNEHFDTSKVSFRKTTDIDKSVASYRHARARQRSVFCYSSPSTRLPYDIFPLIIEHITRERLPLRTDDPLSCFGVLAPDENHPDRIASRLQALALTHRALTPLAQRALGQRILVHKGEHLRAVTRSPLLGPWTTELTMNLCFSSSEYDVSEESIDCALTTLREAPGLRFLRIRMPSHLNAENTPYLQQLLAEVGKLAQLETLWWIAPECAARYAKTDIEDVCRLVGGMPCLRNLVLRNARCGWAAFNEEAGVLTHNLRSLALGDFICPSGEDEPKCISWLLNSKFAYYPALTSLSLDLTANPDMLITALTSSSVFPYLHTLRIRFALPQPPSFFASLFSQINSSALPLRLHTLQLSLERPPPRYSAPIFNEKMFAHIPSSVRVLQLALFQLSDSTEWSVQELELAGALKDRARRHLLLPKLQALEITEPPQRYPLGWGLLRAACKKRGCTFTVRRVIKSGFA</sequence>
<gene>
    <name evidence="1" type="ORF">EW145_g7427</name>
</gene>
<dbReference type="Proteomes" id="UP000308199">
    <property type="component" value="Unassembled WGS sequence"/>
</dbReference>
<name>A0A4S4KKE3_9AGAM</name>
<organism evidence="1 2">
    <name type="scientific">Phellinidium pouzarii</name>
    <dbReference type="NCBI Taxonomy" id="167371"/>
    <lineage>
        <taxon>Eukaryota</taxon>
        <taxon>Fungi</taxon>
        <taxon>Dikarya</taxon>
        <taxon>Basidiomycota</taxon>
        <taxon>Agaricomycotina</taxon>
        <taxon>Agaricomycetes</taxon>
        <taxon>Hymenochaetales</taxon>
        <taxon>Hymenochaetaceae</taxon>
        <taxon>Phellinidium</taxon>
    </lineage>
</organism>
<protein>
    <submittedName>
        <fullName evidence="1">Uncharacterized protein</fullName>
    </submittedName>
</protein>
<comment type="caution">
    <text evidence="1">The sequence shown here is derived from an EMBL/GenBank/DDBJ whole genome shotgun (WGS) entry which is preliminary data.</text>
</comment>
<proteinExistence type="predicted"/>
<dbReference type="EMBL" id="SGPK01000738">
    <property type="protein sequence ID" value="THG98430.1"/>
    <property type="molecule type" value="Genomic_DNA"/>
</dbReference>
<evidence type="ECO:0000313" key="1">
    <source>
        <dbReference type="EMBL" id="THG98430.1"/>
    </source>
</evidence>
<keyword evidence="2" id="KW-1185">Reference proteome</keyword>
<dbReference type="Gene3D" id="3.80.10.10">
    <property type="entry name" value="Ribonuclease Inhibitor"/>
    <property type="match status" value="1"/>
</dbReference>
<dbReference type="SUPFAM" id="SSF52047">
    <property type="entry name" value="RNI-like"/>
    <property type="match status" value="1"/>
</dbReference>
<evidence type="ECO:0000313" key="2">
    <source>
        <dbReference type="Proteomes" id="UP000308199"/>
    </source>
</evidence>
<dbReference type="OrthoDB" id="3291999at2759"/>
<reference evidence="1 2" key="1">
    <citation type="submission" date="2019-02" db="EMBL/GenBank/DDBJ databases">
        <title>Genome sequencing of the rare red list fungi Phellinidium pouzarii.</title>
        <authorList>
            <person name="Buettner E."/>
            <person name="Kellner H."/>
        </authorList>
    </citation>
    <scope>NUCLEOTIDE SEQUENCE [LARGE SCALE GENOMIC DNA]</scope>
    <source>
        <strain evidence="1 2">DSM 108285</strain>
    </source>
</reference>
<dbReference type="InterPro" id="IPR032675">
    <property type="entry name" value="LRR_dom_sf"/>
</dbReference>